<sequence>MSAEVLATPDQKAHDSFTTFLRACEALGASLAVYRTAADLSRQQLAQRMRKSVSTIRRAETGQSLLTIDFWRTADHLLTTGGRLAAAWPHVAELKRIADLNRSASVAAHEIALGCLNPRDCLCFVAVAHWTQREVRALRLALRMGFYDWASAMQTDVEVVLGWESPRGPLPRLEEQLQLDELLERIALGGRARFRLLLAGPGQPPPPATN</sequence>
<comment type="caution">
    <text evidence="2">The sequence shown here is derived from an EMBL/GenBank/DDBJ whole genome shotgun (WGS) entry which is preliminary data.</text>
</comment>
<reference evidence="3" key="1">
    <citation type="journal article" date="2019" name="Int. J. Syst. Evol. Microbiol.">
        <title>The Global Catalogue of Microorganisms (GCM) 10K type strain sequencing project: providing services to taxonomists for standard genome sequencing and annotation.</title>
        <authorList>
            <consortium name="The Broad Institute Genomics Platform"/>
            <consortium name="The Broad Institute Genome Sequencing Center for Infectious Disease"/>
            <person name="Wu L."/>
            <person name="Ma J."/>
        </authorList>
    </citation>
    <scope>NUCLEOTIDE SEQUENCE [LARGE SCALE GENOMIC DNA]</scope>
    <source>
        <strain evidence="3">CGMCC 4.7289</strain>
    </source>
</reference>
<name>A0ABV8LZ46_9ACTN</name>
<dbReference type="CDD" id="cd00093">
    <property type="entry name" value="HTH_XRE"/>
    <property type="match status" value="1"/>
</dbReference>
<protein>
    <submittedName>
        <fullName evidence="2">Multiprotein-bridging factor 1 family protein</fullName>
    </submittedName>
</protein>
<dbReference type="InterPro" id="IPR001387">
    <property type="entry name" value="Cro/C1-type_HTH"/>
</dbReference>
<dbReference type="RefSeq" id="WP_253760672.1">
    <property type="nucleotide sequence ID" value="NZ_JAMZDZ010000001.1"/>
</dbReference>
<keyword evidence="3" id="KW-1185">Reference proteome</keyword>
<feature type="domain" description="HTH cro/C1-type" evidence="1">
    <location>
        <begin position="31"/>
        <end position="69"/>
    </location>
</feature>
<organism evidence="2 3">
    <name type="scientific">Hamadaea flava</name>
    <dbReference type="NCBI Taxonomy" id="1742688"/>
    <lineage>
        <taxon>Bacteria</taxon>
        <taxon>Bacillati</taxon>
        <taxon>Actinomycetota</taxon>
        <taxon>Actinomycetes</taxon>
        <taxon>Micromonosporales</taxon>
        <taxon>Micromonosporaceae</taxon>
        <taxon>Hamadaea</taxon>
    </lineage>
</organism>
<dbReference type="InterPro" id="IPR010982">
    <property type="entry name" value="Lambda_DNA-bd_dom_sf"/>
</dbReference>
<proteinExistence type="predicted"/>
<dbReference type="SUPFAM" id="SSF47413">
    <property type="entry name" value="lambda repressor-like DNA-binding domains"/>
    <property type="match status" value="1"/>
</dbReference>
<dbReference type="EMBL" id="JBHSAY010000024">
    <property type="protein sequence ID" value="MFC4135687.1"/>
    <property type="molecule type" value="Genomic_DNA"/>
</dbReference>
<dbReference type="Pfam" id="PF13560">
    <property type="entry name" value="HTH_31"/>
    <property type="match status" value="1"/>
</dbReference>
<dbReference type="SMART" id="SM00530">
    <property type="entry name" value="HTH_XRE"/>
    <property type="match status" value="1"/>
</dbReference>
<evidence type="ECO:0000259" key="1">
    <source>
        <dbReference type="PROSITE" id="PS50943"/>
    </source>
</evidence>
<dbReference type="Proteomes" id="UP001595816">
    <property type="component" value="Unassembled WGS sequence"/>
</dbReference>
<evidence type="ECO:0000313" key="2">
    <source>
        <dbReference type="EMBL" id="MFC4135687.1"/>
    </source>
</evidence>
<gene>
    <name evidence="2" type="ORF">ACFOZ4_34170</name>
</gene>
<dbReference type="PROSITE" id="PS50943">
    <property type="entry name" value="HTH_CROC1"/>
    <property type="match status" value="1"/>
</dbReference>
<dbReference type="Gene3D" id="1.10.260.40">
    <property type="entry name" value="lambda repressor-like DNA-binding domains"/>
    <property type="match status" value="1"/>
</dbReference>
<accession>A0ABV8LZ46</accession>
<evidence type="ECO:0000313" key="3">
    <source>
        <dbReference type="Proteomes" id="UP001595816"/>
    </source>
</evidence>